<sequence length="72" mass="8355">MRYAAGSAANRHAIGIRYVFLNAAIVDAIKKMNEKKNKKTTYVIQTWLLLKNTFIHILSMILNYIFRKKPSL</sequence>
<feature type="transmembrane region" description="Helical" evidence="1">
    <location>
        <begin position="42"/>
        <end position="66"/>
    </location>
</feature>
<reference evidence="3" key="1">
    <citation type="journal article" date="2018" name="Genome Announc.">
        <title>Complete genome sequence of a Dickeya fangzhongdai type strain causing bleeding canker of pear tree trunks.</title>
        <authorList>
            <person name="Zhao Y."/>
            <person name="Tian Y."/>
            <person name="Li X."/>
            <person name="Hu B."/>
        </authorList>
    </citation>
    <scope>NUCLEOTIDE SEQUENCE [LARGE SCALE GENOMIC DNA]</scope>
    <source>
        <strain evidence="3">DSM 101947</strain>
    </source>
</reference>
<accession>A0A2K8QSC3</accession>
<keyword evidence="1" id="KW-0472">Membrane</keyword>
<dbReference type="AlphaFoldDB" id="A0A2K8QSC3"/>
<dbReference type="EMBL" id="CP025003">
    <property type="protein sequence ID" value="ATZ96018.1"/>
    <property type="molecule type" value="Genomic_DNA"/>
</dbReference>
<protein>
    <submittedName>
        <fullName evidence="2">Uncharacterized protein</fullName>
    </submittedName>
</protein>
<keyword evidence="1" id="KW-0812">Transmembrane</keyword>
<evidence type="ECO:0000256" key="1">
    <source>
        <dbReference type="SAM" id="Phobius"/>
    </source>
</evidence>
<dbReference type="Proteomes" id="UP000231901">
    <property type="component" value="Chromosome"/>
</dbReference>
<proteinExistence type="predicted"/>
<evidence type="ECO:0000313" key="2">
    <source>
        <dbReference type="EMBL" id="ATZ96018.1"/>
    </source>
</evidence>
<evidence type="ECO:0000313" key="3">
    <source>
        <dbReference type="Proteomes" id="UP000231901"/>
    </source>
</evidence>
<keyword evidence="3" id="KW-1185">Reference proteome</keyword>
<keyword evidence="1" id="KW-1133">Transmembrane helix</keyword>
<dbReference type="KEGG" id="dfn:CVE23_19790"/>
<name>A0A2K8QSC3_9GAMM</name>
<gene>
    <name evidence="2" type="ORF">CVE23_19790</name>
</gene>
<organism evidence="2 3">
    <name type="scientific">Dickeya fangzhongdai</name>
    <dbReference type="NCBI Taxonomy" id="1778540"/>
    <lineage>
        <taxon>Bacteria</taxon>
        <taxon>Pseudomonadati</taxon>
        <taxon>Pseudomonadota</taxon>
        <taxon>Gammaproteobacteria</taxon>
        <taxon>Enterobacterales</taxon>
        <taxon>Pectobacteriaceae</taxon>
        <taxon>Dickeya</taxon>
    </lineage>
</organism>